<comment type="caution">
    <text evidence="3">The sequence shown here is derived from an EMBL/GenBank/DDBJ whole genome shotgun (WGS) entry which is preliminary data.</text>
</comment>
<dbReference type="InterPro" id="IPR001214">
    <property type="entry name" value="SET_dom"/>
</dbReference>
<evidence type="ECO:0000313" key="4">
    <source>
        <dbReference type="Proteomes" id="UP001530400"/>
    </source>
</evidence>
<feature type="domain" description="SET" evidence="2">
    <location>
        <begin position="118"/>
        <end position="242"/>
    </location>
</feature>
<feature type="signal peptide" evidence="1">
    <location>
        <begin position="1"/>
        <end position="21"/>
    </location>
</feature>
<keyword evidence="1" id="KW-0732">Signal</keyword>
<dbReference type="Proteomes" id="UP001530400">
    <property type="component" value="Unassembled WGS sequence"/>
</dbReference>
<evidence type="ECO:0000256" key="1">
    <source>
        <dbReference type="SAM" id="SignalP"/>
    </source>
</evidence>
<sequence>MLCTALIIILCLVANLHQIQSLHTAEQPTCTSGKECNHDGLPSTDPSYIAAKDHPVYMVTDDKWKEMTFIELHDHLDCYPHARNQSKAYYTEEMYNHMKAKYSELTGHNFEPLSNEQDVFHIAMSEGAGRGVFASRDIKKGEIIPFDATCSVVTFTDGQLWKEYIFSLPRTMACDVMEWTWTQNVHSMGDIRLCLSIGDGDSYLNNADIDEDINIAPSDLTSMKFEATRDIPKGEELIYDYDVFEPTEYSRFGLGHLLEVTELEES</sequence>
<dbReference type="Gene3D" id="2.170.270.10">
    <property type="entry name" value="SET domain"/>
    <property type="match status" value="1"/>
</dbReference>
<proteinExistence type="predicted"/>
<evidence type="ECO:0000259" key="2">
    <source>
        <dbReference type="PROSITE" id="PS50280"/>
    </source>
</evidence>
<accession>A0ABD3NQS4</accession>
<keyword evidence="4" id="KW-1185">Reference proteome</keyword>
<dbReference type="SUPFAM" id="SSF82199">
    <property type="entry name" value="SET domain"/>
    <property type="match status" value="1"/>
</dbReference>
<name>A0ABD3NQS4_9STRA</name>
<dbReference type="AlphaFoldDB" id="A0ABD3NQS4"/>
<organism evidence="3 4">
    <name type="scientific">Cyclotella atomus</name>
    <dbReference type="NCBI Taxonomy" id="382360"/>
    <lineage>
        <taxon>Eukaryota</taxon>
        <taxon>Sar</taxon>
        <taxon>Stramenopiles</taxon>
        <taxon>Ochrophyta</taxon>
        <taxon>Bacillariophyta</taxon>
        <taxon>Coscinodiscophyceae</taxon>
        <taxon>Thalassiosirophycidae</taxon>
        <taxon>Stephanodiscales</taxon>
        <taxon>Stephanodiscaceae</taxon>
        <taxon>Cyclotella</taxon>
    </lineage>
</organism>
<evidence type="ECO:0000313" key="3">
    <source>
        <dbReference type="EMBL" id="KAL3778129.1"/>
    </source>
</evidence>
<protein>
    <recommendedName>
        <fullName evidence="2">SET domain-containing protein</fullName>
    </recommendedName>
</protein>
<gene>
    <name evidence="3" type="ORF">ACHAWO_008081</name>
</gene>
<feature type="chain" id="PRO_5044742707" description="SET domain-containing protein" evidence="1">
    <location>
        <begin position="22"/>
        <end position="266"/>
    </location>
</feature>
<dbReference type="Pfam" id="PF00856">
    <property type="entry name" value="SET"/>
    <property type="match status" value="1"/>
</dbReference>
<reference evidence="3 4" key="1">
    <citation type="submission" date="2024-10" db="EMBL/GenBank/DDBJ databases">
        <title>Updated reference genomes for cyclostephanoid diatoms.</title>
        <authorList>
            <person name="Roberts W.R."/>
            <person name="Alverson A.J."/>
        </authorList>
    </citation>
    <scope>NUCLEOTIDE SEQUENCE [LARGE SCALE GENOMIC DNA]</scope>
    <source>
        <strain evidence="3 4">AJA010-31</strain>
    </source>
</reference>
<dbReference type="EMBL" id="JALLPJ020001003">
    <property type="protein sequence ID" value="KAL3778129.1"/>
    <property type="molecule type" value="Genomic_DNA"/>
</dbReference>
<dbReference type="PROSITE" id="PS50280">
    <property type="entry name" value="SET"/>
    <property type="match status" value="1"/>
</dbReference>
<dbReference type="InterPro" id="IPR046341">
    <property type="entry name" value="SET_dom_sf"/>
</dbReference>